<dbReference type="SMART" id="SM00369">
    <property type="entry name" value="LRR_TYP"/>
    <property type="match status" value="14"/>
</dbReference>
<dbReference type="InterPro" id="IPR032675">
    <property type="entry name" value="LRR_dom_sf"/>
</dbReference>
<keyword evidence="12" id="KW-0325">Glycoprotein</keyword>
<dbReference type="Ensembl" id="ENSATET00000017041.2">
    <property type="protein sequence ID" value="ENSATEP00000016757.2"/>
    <property type="gene ID" value="ENSATEG00000011420.3"/>
</dbReference>
<feature type="region of interest" description="Disordered" evidence="14">
    <location>
        <begin position="898"/>
        <end position="918"/>
    </location>
</feature>
<evidence type="ECO:0000256" key="4">
    <source>
        <dbReference type="ARBA" id="ARBA00022614"/>
    </source>
</evidence>
<evidence type="ECO:0000256" key="14">
    <source>
        <dbReference type="SAM" id="MobiDB-lite"/>
    </source>
</evidence>
<comment type="subcellular location">
    <subcellularLocation>
        <location evidence="1">Membrane</location>
        <topology evidence="1">Single-pass type I membrane protein</topology>
    </subcellularLocation>
</comment>
<dbReference type="Proteomes" id="UP000265040">
    <property type="component" value="Chromosome 11"/>
</dbReference>
<dbReference type="InterPro" id="IPR000483">
    <property type="entry name" value="Cys-rich_flank_reg_C"/>
</dbReference>
<feature type="signal peptide" evidence="16">
    <location>
        <begin position="1"/>
        <end position="28"/>
    </location>
</feature>
<dbReference type="InterPro" id="IPR000157">
    <property type="entry name" value="TIR_dom"/>
</dbReference>
<evidence type="ECO:0000256" key="5">
    <source>
        <dbReference type="ARBA" id="ARBA00022692"/>
    </source>
</evidence>
<dbReference type="Gene3D" id="3.40.50.10140">
    <property type="entry name" value="Toll/interleukin-1 receptor homology (TIR) domain"/>
    <property type="match status" value="1"/>
</dbReference>
<comment type="similarity">
    <text evidence="2">Belongs to the Toll-like receptor family.</text>
</comment>
<keyword evidence="6 16" id="KW-0732">Signal</keyword>
<evidence type="ECO:0000256" key="2">
    <source>
        <dbReference type="ARBA" id="ARBA00009634"/>
    </source>
</evidence>
<dbReference type="PRINTS" id="PR00019">
    <property type="entry name" value="LEURICHRPT"/>
</dbReference>
<reference evidence="18" key="2">
    <citation type="submission" date="2025-08" db="UniProtKB">
        <authorList>
            <consortium name="Ensembl"/>
        </authorList>
    </citation>
    <scope>IDENTIFICATION</scope>
</reference>
<dbReference type="SMART" id="SM00365">
    <property type="entry name" value="LRR_SD22"/>
    <property type="match status" value="7"/>
</dbReference>
<feature type="chain" id="PRO_5030079723" description="TIR domain-containing protein" evidence="16">
    <location>
        <begin position="29"/>
        <end position="918"/>
    </location>
</feature>
<evidence type="ECO:0000256" key="3">
    <source>
        <dbReference type="ARBA" id="ARBA00022588"/>
    </source>
</evidence>
<evidence type="ECO:0000313" key="19">
    <source>
        <dbReference type="Proteomes" id="UP000265040"/>
    </source>
</evidence>
<evidence type="ECO:0000256" key="1">
    <source>
        <dbReference type="ARBA" id="ARBA00004479"/>
    </source>
</evidence>
<evidence type="ECO:0000256" key="10">
    <source>
        <dbReference type="ARBA" id="ARBA00023136"/>
    </source>
</evidence>
<proteinExistence type="inferred from homology"/>
<dbReference type="InterPro" id="IPR001611">
    <property type="entry name" value="Leu-rich_rpt"/>
</dbReference>
<dbReference type="SMART" id="SM00255">
    <property type="entry name" value="TIR"/>
    <property type="match status" value="1"/>
</dbReference>
<dbReference type="GO" id="GO:0006954">
    <property type="term" value="P:inflammatory response"/>
    <property type="evidence" value="ECO:0007669"/>
    <property type="project" value="UniProtKB-KW"/>
</dbReference>
<dbReference type="SUPFAM" id="SSF52058">
    <property type="entry name" value="L domain-like"/>
    <property type="match status" value="2"/>
</dbReference>
<evidence type="ECO:0000256" key="11">
    <source>
        <dbReference type="ARBA" id="ARBA00023170"/>
    </source>
</evidence>
<evidence type="ECO:0000256" key="8">
    <source>
        <dbReference type="ARBA" id="ARBA00022859"/>
    </source>
</evidence>
<dbReference type="PANTHER" id="PTHR24365">
    <property type="entry name" value="TOLL-LIKE RECEPTOR"/>
    <property type="match status" value="1"/>
</dbReference>
<keyword evidence="5 15" id="KW-0812">Transmembrane</keyword>
<reference evidence="18" key="3">
    <citation type="submission" date="2025-09" db="UniProtKB">
        <authorList>
            <consortium name="Ensembl"/>
        </authorList>
    </citation>
    <scope>IDENTIFICATION</scope>
</reference>
<keyword evidence="3" id="KW-0399">Innate immunity</keyword>
<evidence type="ECO:0000256" key="12">
    <source>
        <dbReference type="ARBA" id="ARBA00023180"/>
    </source>
</evidence>
<sequence>MSVMGCRFLLQGLLFFLLSLLQFNPLLAYSLKSCTVTSPDNTTEVWVGCSDQGLAAVPDDVPRNATSLDLSSNHIVMINSGDFNSLSKLRYLHMKTNWISGVDDGAFGDLSELLELEMDKNNFTKLSDNMFHGLWKLTILSLEENQITHVSPRALQSLISLKTVRLNYNQLQTVEIRTILQLPNLQELFLEFNILTSFQTNNLQVNTSNLRTLSIGHNYIQRFSITTDIFPHLQSVHLSGPSGLKWDVPNSTFLRSLTVLDLHMVDVSCDTFVRMLQSTESLQTLALTAMTNRRVLAALVGISCRNRVVTSLDLSENGFVTIADTLLRSCSQLTELDLSFNDLQDMSDLALTSLKQLRCLELNNNYLKTVPRAIRGLSTLEIFNLSFNFISELTCSDFLNLTRLTELHLDQNRISVVDGCVFQDLKNLRVLNISGNAVRKLVDFFKVNSKKLEVLDLSGNFLIVLKQGDFRNLPSLRYLDLQSGKYYPANNGAFEGLNGLKTLIVTPFMHNVMNFTGMPQLENLKLLVTFSLKSSYDNPEPPFTHLPSLKNLIIEKYDGQYDMSADFLKGLKCLENFRADRFFSLFQPIPNLQALDLSNNKLRSLDFLIWANLSALRQLTLRHNELTVINETVLQSLPALTYLDLFGNPFSCDCSNAGFIQWVISNNQTQVVNAHQYDCAFPLSKKGTKLLDFDVQSCWMDVSFLCFISSTCLVVLTLLSSFIYHFLRWQLAYGFYLFLAFLYDSRKKKKGTPHQFDAFVSYNVHDEAWVYREMLPVLEEEQGWRLCLHHRDFQPGKPIMENITDAIYGSRKTICVISRHYLQSEWCSREIQMASFRLFDEHKDVLILLFLEEIPTQQLSPYYRMRKTVKRRTYLSWPQAGQHTGVFWQNVRRALETGDGPTDNNLLTGPKTNQDQFE</sequence>
<evidence type="ECO:0000256" key="16">
    <source>
        <dbReference type="SAM" id="SignalP"/>
    </source>
</evidence>
<reference evidence="18" key="1">
    <citation type="submission" date="2021-04" db="EMBL/GenBank/DDBJ databases">
        <authorList>
            <consortium name="Wellcome Sanger Institute Data Sharing"/>
        </authorList>
    </citation>
    <scope>NUCLEOTIDE SEQUENCE [LARGE SCALE GENOMIC DNA]</scope>
</reference>
<keyword evidence="19" id="KW-1185">Reference proteome</keyword>
<accession>A0A3Q1I5N4</accession>
<dbReference type="Pfam" id="PF13855">
    <property type="entry name" value="LRR_8"/>
    <property type="match status" value="5"/>
</dbReference>
<evidence type="ECO:0000256" key="13">
    <source>
        <dbReference type="ARBA" id="ARBA00023198"/>
    </source>
</evidence>
<feature type="transmembrane region" description="Helical" evidence="15">
    <location>
        <begin position="726"/>
        <end position="743"/>
    </location>
</feature>
<keyword evidence="4" id="KW-0433">Leucine-rich repeat</keyword>
<feature type="domain" description="TIR" evidence="17">
    <location>
        <begin position="754"/>
        <end position="895"/>
    </location>
</feature>
<keyword evidence="8" id="KW-0391">Immunity</keyword>
<dbReference type="Gene3D" id="3.80.10.10">
    <property type="entry name" value="Ribonuclease Inhibitor"/>
    <property type="match status" value="5"/>
</dbReference>
<evidence type="ECO:0000259" key="17">
    <source>
        <dbReference type="PROSITE" id="PS50104"/>
    </source>
</evidence>
<dbReference type="SUPFAM" id="SSF52200">
    <property type="entry name" value="Toll/Interleukin receptor TIR domain"/>
    <property type="match status" value="1"/>
</dbReference>
<dbReference type="FunFam" id="3.80.10.10:FF:000770">
    <property type="entry name" value="Uncharacterized protein"/>
    <property type="match status" value="1"/>
</dbReference>
<protein>
    <recommendedName>
        <fullName evidence="17">TIR domain-containing protein</fullName>
    </recommendedName>
</protein>
<dbReference type="InterPro" id="IPR035897">
    <property type="entry name" value="Toll_tir_struct_dom_sf"/>
</dbReference>
<dbReference type="AlphaFoldDB" id="A0A3Q1I5N4"/>
<keyword evidence="11" id="KW-0675">Receptor</keyword>
<feature type="compositionally biased region" description="Polar residues" evidence="14">
    <location>
        <begin position="902"/>
        <end position="918"/>
    </location>
</feature>
<dbReference type="Pfam" id="PF01582">
    <property type="entry name" value="TIR"/>
    <property type="match status" value="1"/>
</dbReference>
<evidence type="ECO:0000256" key="6">
    <source>
        <dbReference type="ARBA" id="ARBA00022729"/>
    </source>
</evidence>
<evidence type="ECO:0000313" key="18">
    <source>
        <dbReference type="Ensembl" id="ENSATEP00000016757.2"/>
    </source>
</evidence>
<dbReference type="PANTHER" id="PTHR24365:SF522">
    <property type="entry name" value="LOW QUALITY PROTEIN: TOLL-LIKE RECEPTOR 13-RELATED"/>
    <property type="match status" value="1"/>
</dbReference>
<dbReference type="OrthoDB" id="1421090at2759"/>
<dbReference type="SMART" id="SM00082">
    <property type="entry name" value="LRRCT"/>
    <property type="match status" value="1"/>
</dbReference>
<dbReference type="GO" id="GO:0045087">
    <property type="term" value="P:innate immune response"/>
    <property type="evidence" value="ECO:0007669"/>
    <property type="project" value="UniProtKB-KW"/>
</dbReference>
<dbReference type="FunFam" id="3.80.10.10:FF:001164">
    <property type="entry name" value="GH01279p"/>
    <property type="match status" value="1"/>
</dbReference>
<dbReference type="FunFam" id="3.40.50.10140:FF:000001">
    <property type="entry name" value="Toll-like receptor 2"/>
    <property type="match status" value="1"/>
</dbReference>
<keyword evidence="9 15" id="KW-1133">Transmembrane helix</keyword>
<evidence type="ECO:0000256" key="9">
    <source>
        <dbReference type="ARBA" id="ARBA00022989"/>
    </source>
</evidence>
<evidence type="ECO:0000256" key="15">
    <source>
        <dbReference type="SAM" id="Phobius"/>
    </source>
</evidence>
<keyword evidence="10 15" id="KW-0472">Membrane</keyword>
<keyword evidence="7" id="KW-0677">Repeat</keyword>
<dbReference type="GeneTree" id="ENSGT00940000163999"/>
<dbReference type="PROSITE" id="PS50104">
    <property type="entry name" value="TIR"/>
    <property type="match status" value="1"/>
</dbReference>
<dbReference type="InParanoid" id="A0A3Q1I5N4"/>
<dbReference type="InterPro" id="IPR003591">
    <property type="entry name" value="Leu-rich_rpt_typical-subtyp"/>
</dbReference>
<organism evidence="18 19">
    <name type="scientific">Anabas testudineus</name>
    <name type="common">Climbing perch</name>
    <name type="synonym">Anthias testudineus</name>
    <dbReference type="NCBI Taxonomy" id="64144"/>
    <lineage>
        <taxon>Eukaryota</taxon>
        <taxon>Metazoa</taxon>
        <taxon>Chordata</taxon>
        <taxon>Craniata</taxon>
        <taxon>Vertebrata</taxon>
        <taxon>Euteleostomi</taxon>
        <taxon>Actinopterygii</taxon>
        <taxon>Neopterygii</taxon>
        <taxon>Teleostei</taxon>
        <taxon>Neoteleostei</taxon>
        <taxon>Acanthomorphata</taxon>
        <taxon>Anabantaria</taxon>
        <taxon>Anabantiformes</taxon>
        <taxon>Anabantoidei</taxon>
        <taxon>Anabantidae</taxon>
        <taxon>Anabas</taxon>
    </lineage>
</organism>
<dbReference type="GO" id="GO:0038023">
    <property type="term" value="F:signaling receptor activity"/>
    <property type="evidence" value="ECO:0007669"/>
    <property type="project" value="TreeGrafter"/>
</dbReference>
<name>A0A3Q1I5N4_ANATE</name>
<dbReference type="PROSITE" id="PS51450">
    <property type="entry name" value="LRR"/>
    <property type="match status" value="2"/>
</dbReference>
<keyword evidence="13" id="KW-0395">Inflammatory response</keyword>
<dbReference type="GO" id="GO:0007165">
    <property type="term" value="P:signal transduction"/>
    <property type="evidence" value="ECO:0007669"/>
    <property type="project" value="InterPro"/>
</dbReference>
<dbReference type="GO" id="GO:0005886">
    <property type="term" value="C:plasma membrane"/>
    <property type="evidence" value="ECO:0007669"/>
    <property type="project" value="TreeGrafter"/>
</dbReference>
<evidence type="ECO:0000256" key="7">
    <source>
        <dbReference type="ARBA" id="ARBA00022737"/>
    </source>
</evidence>